<protein>
    <submittedName>
        <fullName evidence="2">Stage V sporulation protein AC</fullName>
    </submittedName>
</protein>
<keyword evidence="1" id="KW-0812">Transmembrane</keyword>
<dbReference type="AlphaFoldDB" id="A0A9D1MD30"/>
<evidence type="ECO:0000256" key="1">
    <source>
        <dbReference type="SAM" id="Phobius"/>
    </source>
</evidence>
<dbReference type="Pfam" id="PF03862">
    <property type="entry name" value="SpoVAC_SpoVAEB"/>
    <property type="match status" value="1"/>
</dbReference>
<feature type="transmembrane region" description="Helical" evidence="1">
    <location>
        <begin position="63"/>
        <end position="82"/>
    </location>
</feature>
<feature type="transmembrane region" description="Helical" evidence="1">
    <location>
        <begin position="89"/>
        <end position="109"/>
    </location>
</feature>
<feature type="transmembrane region" description="Helical" evidence="1">
    <location>
        <begin position="33"/>
        <end position="51"/>
    </location>
</feature>
<evidence type="ECO:0000313" key="2">
    <source>
        <dbReference type="EMBL" id="HIU58037.1"/>
    </source>
</evidence>
<dbReference type="EMBL" id="DVNB01000098">
    <property type="protein sequence ID" value="HIU58037.1"/>
    <property type="molecule type" value="Genomic_DNA"/>
</dbReference>
<comment type="caution">
    <text evidence="2">The sequence shown here is derived from an EMBL/GenBank/DDBJ whole genome shotgun (WGS) entry which is preliminary data.</text>
</comment>
<gene>
    <name evidence="2" type="primary">spoVAC</name>
    <name evidence="2" type="ORF">IAA61_09560</name>
</gene>
<dbReference type="NCBIfam" id="TIGR02838">
    <property type="entry name" value="spore_V_AC"/>
    <property type="match status" value="1"/>
</dbReference>
<sequence>MKNIADRMTPEEYGEYVKKKTPGSHLAKDCIKAFLIGGAICALGQGFLNLYKYLGVPEDQASTLVTVTMVFLGTFLTGLNVYPKLAKHAGAGTLVPVTGFANSVAAPALEAKTEGYVLGVGAKIFTIAGPVILYGTLASIVCGILYFCFTRLF</sequence>
<organism evidence="2 3">
    <name type="scientific">Candidatus Ornithomonoglobus merdipullorum</name>
    <dbReference type="NCBI Taxonomy" id="2840895"/>
    <lineage>
        <taxon>Bacteria</taxon>
        <taxon>Bacillati</taxon>
        <taxon>Bacillota</taxon>
        <taxon>Clostridia</taxon>
        <taxon>Candidatus Ornithomonoglobus</taxon>
    </lineage>
</organism>
<dbReference type="PANTHER" id="PTHR38450">
    <property type="entry name" value="STAGE V SPORULATION PROTEIN AC-RELATED"/>
    <property type="match status" value="1"/>
</dbReference>
<dbReference type="PANTHER" id="PTHR38450:SF1">
    <property type="entry name" value="STAGE V SPORULATION PROTEIN AC"/>
    <property type="match status" value="1"/>
</dbReference>
<dbReference type="Proteomes" id="UP000824109">
    <property type="component" value="Unassembled WGS sequence"/>
</dbReference>
<dbReference type="InterPro" id="IPR005562">
    <property type="entry name" value="SpoVA"/>
</dbReference>
<dbReference type="InterPro" id="IPR014203">
    <property type="entry name" value="Spore_V_AC"/>
</dbReference>
<keyword evidence="1" id="KW-0472">Membrane</keyword>
<feature type="transmembrane region" description="Helical" evidence="1">
    <location>
        <begin position="124"/>
        <end position="149"/>
    </location>
</feature>
<reference evidence="2" key="2">
    <citation type="journal article" date="2021" name="PeerJ">
        <title>Extensive microbial diversity within the chicken gut microbiome revealed by metagenomics and culture.</title>
        <authorList>
            <person name="Gilroy R."/>
            <person name="Ravi A."/>
            <person name="Getino M."/>
            <person name="Pursley I."/>
            <person name="Horton D.L."/>
            <person name="Alikhan N.F."/>
            <person name="Baker D."/>
            <person name="Gharbi K."/>
            <person name="Hall N."/>
            <person name="Watson M."/>
            <person name="Adriaenssens E.M."/>
            <person name="Foster-Nyarko E."/>
            <person name="Jarju S."/>
            <person name="Secka A."/>
            <person name="Antonio M."/>
            <person name="Oren A."/>
            <person name="Chaudhuri R.R."/>
            <person name="La Ragione R."/>
            <person name="Hildebrand F."/>
            <person name="Pallen M.J."/>
        </authorList>
    </citation>
    <scope>NUCLEOTIDE SEQUENCE</scope>
    <source>
        <strain evidence="2">USAMLcec3-3695</strain>
    </source>
</reference>
<keyword evidence="1" id="KW-1133">Transmembrane helix</keyword>
<proteinExistence type="predicted"/>
<evidence type="ECO:0000313" key="3">
    <source>
        <dbReference type="Proteomes" id="UP000824109"/>
    </source>
</evidence>
<name>A0A9D1MD30_9FIRM</name>
<reference evidence="2" key="1">
    <citation type="submission" date="2020-10" db="EMBL/GenBank/DDBJ databases">
        <authorList>
            <person name="Gilroy R."/>
        </authorList>
    </citation>
    <scope>NUCLEOTIDE SEQUENCE</scope>
    <source>
        <strain evidence="2">USAMLcec3-3695</strain>
    </source>
</reference>
<accession>A0A9D1MD30</accession>